<sequence>MARRGNAKTQLQRQAFLQEAKRQRKQRRQWRQLIEQERAERVASRVSVRTVSGGLPTLGRKH</sequence>
<dbReference type="Proteomes" id="UP000298860">
    <property type="component" value="Unassembled WGS sequence"/>
</dbReference>
<keyword evidence="2" id="KW-1185">Reference proteome</keyword>
<gene>
    <name evidence="1" type="ORF">GTS_05730</name>
</gene>
<accession>A0A4D4J1A8</accession>
<evidence type="ECO:0000313" key="2">
    <source>
        <dbReference type="Proteomes" id="UP000298860"/>
    </source>
</evidence>
<protein>
    <submittedName>
        <fullName evidence="1">Uncharacterized protein</fullName>
    </submittedName>
</protein>
<dbReference type="AlphaFoldDB" id="A0A4D4J1A8"/>
<comment type="caution">
    <text evidence="1">The sequence shown here is derived from an EMBL/GenBank/DDBJ whole genome shotgun (WGS) entry which is preliminary data.</text>
</comment>
<dbReference type="EMBL" id="BJFL01000002">
    <property type="protein sequence ID" value="GDY28940.1"/>
    <property type="molecule type" value="Genomic_DNA"/>
</dbReference>
<reference evidence="2" key="1">
    <citation type="submission" date="2019-04" db="EMBL/GenBank/DDBJ databases">
        <title>Draft genome sequence of Pseudonocardiaceae bacterium SL3-2-4.</title>
        <authorList>
            <person name="Ningsih F."/>
            <person name="Yokota A."/>
            <person name="Sakai Y."/>
            <person name="Nanatani K."/>
            <person name="Yabe S."/>
            <person name="Oetari A."/>
            <person name="Sjamsuridzal W."/>
        </authorList>
    </citation>
    <scope>NUCLEOTIDE SEQUENCE [LARGE SCALE GENOMIC DNA]</scope>
    <source>
        <strain evidence="2">SL3-2-4</strain>
    </source>
</reference>
<name>A0A4D4J1A8_9PSEU</name>
<dbReference type="RefSeq" id="WP_137812135.1">
    <property type="nucleotide sequence ID" value="NZ_BJFL01000002.1"/>
</dbReference>
<organism evidence="1 2">
    <name type="scientific">Gandjariella thermophila</name>
    <dbReference type="NCBI Taxonomy" id="1931992"/>
    <lineage>
        <taxon>Bacteria</taxon>
        <taxon>Bacillati</taxon>
        <taxon>Actinomycetota</taxon>
        <taxon>Actinomycetes</taxon>
        <taxon>Pseudonocardiales</taxon>
        <taxon>Pseudonocardiaceae</taxon>
        <taxon>Gandjariella</taxon>
    </lineage>
</organism>
<evidence type="ECO:0000313" key="1">
    <source>
        <dbReference type="EMBL" id="GDY28940.1"/>
    </source>
</evidence>
<proteinExistence type="predicted"/>